<protein>
    <submittedName>
        <fullName evidence="1">Uncharacterized protein</fullName>
    </submittedName>
</protein>
<accession>A0AAV6MDV9</accession>
<dbReference type="AlphaFoldDB" id="A0AAV6MDV9"/>
<reference evidence="1 2" key="1">
    <citation type="journal article" date="2021" name="Hortic Res">
        <title>The domestication of Cucurbita argyrosperma as revealed by the genome of its wild relative.</title>
        <authorList>
            <person name="Barrera-Redondo J."/>
            <person name="Sanchez-de la Vega G."/>
            <person name="Aguirre-Liguori J.A."/>
            <person name="Castellanos-Morales G."/>
            <person name="Gutierrez-Guerrero Y.T."/>
            <person name="Aguirre-Dugua X."/>
            <person name="Aguirre-Planter E."/>
            <person name="Tenaillon M.I."/>
            <person name="Lira-Saade R."/>
            <person name="Eguiarte L.E."/>
        </authorList>
    </citation>
    <scope>NUCLEOTIDE SEQUENCE [LARGE SCALE GENOMIC DNA]</scope>
    <source>
        <strain evidence="1">JBR-2021</strain>
    </source>
</reference>
<keyword evidence="2" id="KW-1185">Reference proteome</keyword>
<feature type="non-terminal residue" evidence="1">
    <location>
        <position position="1"/>
    </location>
</feature>
<evidence type="ECO:0000313" key="2">
    <source>
        <dbReference type="Proteomes" id="UP000685013"/>
    </source>
</evidence>
<gene>
    <name evidence="1" type="ORF">SDJN03_24022</name>
</gene>
<sequence length="88" mass="9767">MATVGASAVVQNGRNSKKYYTKVLSLSESFSGIKDVNLHLAATTSKELVEDPLKSVEQSKRWKIKSCYGDIGFQYRDDETIAYVASRS</sequence>
<dbReference type="EMBL" id="JAGKQH010000015">
    <property type="protein sequence ID" value="KAG6579574.1"/>
    <property type="molecule type" value="Genomic_DNA"/>
</dbReference>
<proteinExistence type="predicted"/>
<organism evidence="1 2">
    <name type="scientific">Cucurbita argyrosperma subsp. sororia</name>
    <dbReference type="NCBI Taxonomy" id="37648"/>
    <lineage>
        <taxon>Eukaryota</taxon>
        <taxon>Viridiplantae</taxon>
        <taxon>Streptophyta</taxon>
        <taxon>Embryophyta</taxon>
        <taxon>Tracheophyta</taxon>
        <taxon>Spermatophyta</taxon>
        <taxon>Magnoliopsida</taxon>
        <taxon>eudicotyledons</taxon>
        <taxon>Gunneridae</taxon>
        <taxon>Pentapetalae</taxon>
        <taxon>rosids</taxon>
        <taxon>fabids</taxon>
        <taxon>Cucurbitales</taxon>
        <taxon>Cucurbitaceae</taxon>
        <taxon>Cucurbiteae</taxon>
        <taxon>Cucurbita</taxon>
    </lineage>
</organism>
<name>A0AAV6MDV9_9ROSI</name>
<dbReference type="PANTHER" id="PTHR21320">
    <property type="entry name" value="CYTOCHROME C OXIDASE ASSEMBLY PROTEIN COX11-RELATED"/>
    <property type="match status" value="1"/>
</dbReference>
<dbReference type="Proteomes" id="UP000685013">
    <property type="component" value="Chromosome 15"/>
</dbReference>
<dbReference type="PANTHER" id="PTHR21320:SF3">
    <property type="entry name" value="CYTOCHROME C OXIDASE ASSEMBLY PROTEIN COX11, MITOCHONDRIAL-RELATED"/>
    <property type="match status" value="1"/>
</dbReference>
<comment type="caution">
    <text evidence="1">The sequence shown here is derived from an EMBL/GenBank/DDBJ whole genome shotgun (WGS) entry which is preliminary data.</text>
</comment>
<evidence type="ECO:0000313" key="1">
    <source>
        <dbReference type="EMBL" id="KAG6579574.1"/>
    </source>
</evidence>